<name>A0AA50H546_9HYPH</name>
<sequence>MKREPGMLVARDAYVLEKMARGRPPLTREWQALLDRKLASARLPECGIVPPGLAMIDARVTFHCASGLTDTRTLCLPGTYVPGGAFLPITTFYGLALLGLREGESIAFARPEGRRDWLVLDRVHFQPSADDAAPEQRPAFRLVAGGLEDRSFVPANENGPGEGPGPSAA</sequence>
<gene>
    <name evidence="1" type="ORF">Q9313_14365</name>
</gene>
<dbReference type="InterPro" id="IPR036953">
    <property type="entry name" value="GreA/GreB_C_sf"/>
</dbReference>
<dbReference type="GO" id="GO:0003677">
    <property type="term" value="F:DNA binding"/>
    <property type="evidence" value="ECO:0007669"/>
    <property type="project" value="InterPro"/>
</dbReference>
<dbReference type="AlphaFoldDB" id="A0AA50H546"/>
<dbReference type="Proteomes" id="UP001234585">
    <property type="component" value="Chromosome"/>
</dbReference>
<keyword evidence="2" id="KW-1185">Reference proteome</keyword>
<accession>A0AA50H546</accession>
<evidence type="ECO:0008006" key="3">
    <source>
        <dbReference type="Google" id="ProtNLM"/>
    </source>
</evidence>
<dbReference type="Gene3D" id="3.10.50.30">
    <property type="entry name" value="Transcription elongation factor, GreA/GreB, C-terminal domain"/>
    <property type="match status" value="1"/>
</dbReference>
<proteinExistence type="predicted"/>
<protein>
    <recommendedName>
        <fullName evidence="3">Regulator of nucleoside diphosphate kinase</fullName>
    </recommendedName>
</protein>
<dbReference type="EMBL" id="CP132302">
    <property type="protein sequence ID" value="WLR96873.1"/>
    <property type="molecule type" value="Genomic_DNA"/>
</dbReference>
<reference evidence="1 2" key="1">
    <citation type="submission" date="2023-08" db="EMBL/GenBank/DDBJ databases">
        <title>Pathogen: clinical or host-associated sample.</title>
        <authorList>
            <person name="Hergert J."/>
            <person name="Casey R."/>
            <person name="Wagner J."/>
            <person name="Young E.L."/>
            <person name="Oakeson K.F."/>
        </authorList>
    </citation>
    <scope>NUCLEOTIDE SEQUENCE [LARGE SCALE GENOMIC DNA]</scope>
    <source>
        <strain evidence="1 2">1760953</strain>
    </source>
</reference>
<organism evidence="1 2">
    <name type="scientific">Shinella sumterensis</name>
    <dbReference type="NCBI Taxonomy" id="1967501"/>
    <lineage>
        <taxon>Bacteria</taxon>
        <taxon>Pseudomonadati</taxon>
        <taxon>Pseudomonadota</taxon>
        <taxon>Alphaproteobacteria</taxon>
        <taxon>Hyphomicrobiales</taxon>
        <taxon>Rhizobiaceae</taxon>
        <taxon>Shinella</taxon>
    </lineage>
</organism>
<evidence type="ECO:0000313" key="1">
    <source>
        <dbReference type="EMBL" id="WLR96873.1"/>
    </source>
</evidence>
<dbReference type="RefSeq" id="WP_306037073.1">
    <property type="nucleotide sequence ID" value="NZ_CP132302.1"/>
</dbReference>
<evidence type="ECO:0000313" key="2">
    <source>
        <dbReference type="Proteomes" id="UP001234585"/>
    </source>
</evidence>
<dbReference type="GO" id="GO:0032784">
    <property type="term" value="P:regulation of DNA-templated transcription elongation"/>
    <property type="evidence" value="ECO:0007669"/>
    <property type="project" value="InterPro"/>
</dbReference>